<gene>
    <name evidence="2" type="ORF">AK33_09795</name>
</gene>
<evidence type="ECO:0000313" key="2">
    <source>
        <dbReference type="EMBL" id="EXI61513.1"/>
    </source>
</evidence>
<feature type="domain" description="DUF7689" evidence="1">
    <location>
        <begin position="37"/>
        <end position="153"/>
    </location>
</feature>
<sequence length="301" mass="34576">MNECKNIPTYSKPLDKGESILYKSFFPNLNLATTKETSIATQCYNCVAWTLGVTDDWLWPLYHPYLTDKDTTLADFDRFYQEAGFTRVSNINEAHIIAWGNTLPNGKLYMTHACIAYPQSKQWESKLGAYIRIAHDLDGLKGESYGQPVAYYKKSAGEAVQQNRLKLQRQQPTITHSDLIKLSKALSLLSKNVIHDFDTLYENWIQFWQDSADKNSLLSSNPISRKQSTTYKELIQFGQKNNILPLLILRLYVGDYWALLAYDELQSTESLKVFHGTECHVLEGQHGRARRTVKKYIDSLT</sequence>
<protein>
    <recommendedName>
        <fullName evidence="1">DUF7689 domain-containing protein</fullName>
    </recommendedName>
</protein>
<dbReference type="Proteomes" id="UP000054123">
    <property type="component" value="Unassembled WGS sequence"/>
</dbReference>
<comment type="caution">
    <text evidence="2">The sequence shown here is derived from an EMBL/GenBank/DDBJ whole genome shotgun (WGS) entry which is preliminary data.</text>
</comment>
<dbReference type="InterPro" id="IPR056106">
    <property type="entry name" value="DUF7689"/>
</dbReference>
<evidence type="ECO:0000259" key="1">
    <source>
        <dbReference type="Pfam" id="PF24738"/>
    </source>
</evidence>
<dbReference type="RefSeq" id="WP_042803998.1">
    <property type="nucleotide sequence ID" value="NZ_AVSP01000005.1"/>
</dbReference>
<dbReference type="Pfam" id="PF24738">
    <property type="entry name" value="DUF7689"/>
    <property type="match status" value="1"/>
</dbReference>
<reference evidence="2 3" key="1">
    <citation type="journal article" date="2014" name="Genome Announc.">
        <title>Genome Sequence of a Presumptive Mannheimia haemolytica Strain with an A1/A6-Cross-Reactive Serotype from a White-Tailed Deer (Odocoileus virginianus).</title>
        <authorList>
            <person name="Lawrence P.K."/>
            <person name="Bey R.F."/>
            <person name="Wiener B."/>
            <person name="Kittichotirat W."/>
            <person name="Bumgarner R.E."/>
        </authorList>
    </citation>
    <scope>NUCLEOTIDE SEQUENCE [LARGE SCALE GENOMIC DNA]</scope>
    <source>
        <strain evidence="2 3">PKL10</strain>
    </source>
</reference>
<dbReference type="STRING" id="1122190.GCA_000621105_01018"/>
<organism evidence="2 3">
    <name type="scientific">Mannheimia granulomatis</name>
    <dbReference type="NCBI Taxonomy" id="85402"/>
    <lineage>
        <taxon>Bacteria</taxon>
        <taxon>Pseudomonadati</taxon>
        <taxon>Pseudomonadota</taxon>
        <taxon>Gammaproteobacteria</taxon>
        <taxon>Pasteurellales</taxon>
        <taxon>Pasteurellaceae</taxon>
        <taxon>Mannheimia</taxon>
    </lineage>
</organism>
<keyword evidence="3" id="KW-1185">Reference proteome</keyword>
<dbReference type="PATRIC" id="fig|1450449.3.peg.1946"/>
<dbReference type="EMBL" id="JANJ01000007">
    <property type="protein sequence ID" value="EXI61513.1"/>
    <property type="molecule type" value="Genomic_DNA"/>
</dbReference>
<accession>A0A011LWG0</accession>
<dbReference type="OrthoDB" id="5683213at2"/>
<name>A0A011LWG0_9PAST</name>
<proteinExistence type="predicted"/>
<dbReference type="AlphaFoldDB" id="A0A011LWG0"/>
<evidence type="ECO:0000313" key="3">
    <source>
        <dbReference type="Proteomes" id="UP000054123"/>
    </source>
</evidence>